<reference evidence="2 3" key="1">
    <citation type="submission" date="2019-04" db="EMBL/GenBank/DDBJ databases">
        <authorList>
            <person name="Li Y."/>
            <person name="Wang J."/>
        </authorList>
    </citation>
    <scope>NUCLEOTIDE SEQUENCE [LARGE SCALE GENOMIC DNA]</scope>
    <source>
        <strain evidence="2 3">DSM 14668</strain>
    </source>
</reference>
<protein>
    <submittedName>
        <fullName evidence="2">Uncharacterized protein</fullName>
    </submittedName>
</protein>
<dbReference type="AlphaFoldDB" id="A0A4V5PNQ2"/>
<dbReference type="Proteomes" id="UP000309215">
    <property type="component" value="Unassembled WGS sequence"/>
</dbReference>
<name>A0A4V5PNQ2_9BACT</name>
<dbReference type="RefSeq" id="WP_136927089.1">
    <property type="nucleotide sequence ID" value="NZ_SSMQ01000001.1"/>
</dbReference>
<evidence type="ECO:0000313" key="2">
    <source>
        <dbReference type="EMBL" id="TKD13273.1"/>
    </source>
</evidence>
<sequence>MATHLREDMAAQTAADICAAITSALDSDPITRPLAPLWDALAQKGDGLAAQRRALERALGRARARLSVADARWDAETASFGRDVVNESDGRRDRPPYTRFFVGVTPSDAQAFGVDREVKQGRAWIEELGREPDVALATKWTPRLSNATDTLETNSKEREAAMSALALQGTSELLYIGEINVEIDKLEGALLQHFPGQPKRVASFLAATKPRRKRNDDGDEGPSGSEG</sequence>
<evidence type="ECO:0000313" key="3">
    <source>
        <dbReference type="Proteomes" id="UP000309215"/>
    </source>
</evidence>
<feature type="region of interest" description="Disordered" evidence="1">
    <location>
        <begin position="201"/>
        <end position="227"/>
    </location>
</feature>
<accession>A0A4V5PNQ2</accession>
<comment type="caution">
    <text evidence="2">The sequence shown here is derived from an EMBL/GenBank/DDBJ whole genome shotgun (WGS) entry which is preliminary data.</text>
</comment>
<gene>
    <name evidence="2" type="ORF">E8A74_01615</name>
</gene>
<organism evidence="2 3">
    <name type="scientific">Polyangium fumosum</name>
    <dbReference type="NCBI Taxonomy" id="889272"/>
    <lineage>
        <taxon>Bacteria</taxon>
        <taxon>Pseudomonadati</taxon>
        <taxon>Myxococcota</taxon>
        <taxon>Polyangia</taxon>
        <taxon>Polyangiales</taxon>
        <taxon>Polyangiaceae</taxon>
        <taxon>Polyangium</taxon>
    </lineage>
</organism>
<dbReference type="OrthoDB" id="5510470at2"/>
<dbReference type="EMBL" id="SSMQ01000001">
    <property type="protein sequence ID" value="TKD13273.1"/>
    <property type="molecule type" value="Genomic_DNA"/>
</dbReference>
<keyword evidence="3" id="KW-1185">Reference proteome</keyword>
<proteinExistence type="predicted"/>
<evidence type="ECO:0000256" key="1">
    <source>
        <dbReference type="SAM" id="MobiDB-lite"/>
    </source>
</evidence>